<name>A0ABQ3UVH4_9CHLR</name>
<reference evidence="2 3" key="1">
    <citation type="journal article" date="2021" name="Int. J. Syst. Evol. Microbiol.">
        <title>Reticulibacter mediterranei gen. nov., sp. nov., within the new family Reticulibacteraceae fam. nov., and Ktedonospora formicarum gen. nov., sp. nov., Ktedonobacter robiniae sp. nov., Dictyobacter formicarum sp. nov. and Dictyobacter arantiisoli sp. nov., belonging to the class Ktedonobacteria.</title>
        <authorList>
            <person name="Yabe S."/>
            <person name="Zheng Y."/>
            <person name="Wang C.M."/>
            <person name="Sakai Y."/>
            <person name="Abe K."/>
            <person name="Yokota A."/>
            <person name="Donadio S."/>
            <person name="Cavaletti L."/>
            <person name="Monciardini P."/>
        </authorList>
    </citation>
    <scope>NUCLEOTIDE SEQUENCE [LARGE SCALE GENOMIC DNA]</scope>
    <source>
        <strain evidence="2 3">SOSP1-30</strain>
    </source>
</reference>
<comment type="caution">
    <text evidence="2">The sequence shown here is derived from an EMBL/GenBank/DDBJ whole genome shotgun (WGS) entry which is preliminary data.</text>
</comment>
<evidence type="ECO:0000256" key="1">
    <source>
        <dbReference type="SAM" id="MobiDB-lite"/>
    </source>
</evidence>
<protein>
    <submittedName>
        <fullName evidence="2">Uncharacterized protein</fullName>
    </submittedName>
</protein>
<sequence>MSFLLPGQASIVYNDKGKMHSKPCAIKPFCRLGNKGARLSGKRVQYLAESWSKKAGTGALANGDPSEKRRSTCPTHPSGIMAGFP</sequence>
<feature type="region of interest" description="Disordered" evidence="1">
    <location>
        <begin position="56"/>
        <end position="85"/>
    </location>
</feature>
<dbReference type="EMBL" id="BNJG01000002">
    <property type="protein sequence ID" value="GHO56670.1"/>
    <property type="molecule type" value="Genomic_DNA"/>
</dbReference>
<organism evidence="2 3">
    <name type="scientific">Ktedonobacter robiniae</name>
    <dbReference type="NCBI Taxonomy" id="2778365"/>
    <lineage>
        <taxon>Bacteria</taxon>
        <taxon>Bacillati</taxon>
        <taxon>Chloroflexota</taxon>
        <taxon>Ktedonobacteria</taxon>
        <taxon>Ktedonobacterales</taxon>
        <taxon>Ktedonobacteraceae</taxon>
        <taxon>Ktedonobacter</taxon>
    </lineage>
</organism>
<evidence type="ECO:0000313" key="2">
    <source>
        <dbReference type="EMBL" id="GHO56670.1"/>
    </source>
</evidence>
<keyword evidence="3" id="KW-1185">Reference proteome</keyword>
<gene>
    <name evidence="2" type="ORF">KSB_51450</name>
</gene>
<dbReference type="Proteomes" id="UP000654345">
    <property type="component" value="Unassembled WGS sequence"/>
</dbReference>
<evidence type="ECO:0000313" key="3">
    <source>
        <dbReference type="Proteomes" id="UP000654345"/>
    </source>
</evidence>
<proteinExistence type="predicted"/>
<accession>A0ABQ3UVH4</accession>